<dbReference type="Proteomes" id="UP000198519">
    <property type="component" value="Unassembled WGS sequence"/>
</dbReference>
<dbReference type="STRING" id="488535.SAMN04487963_3644"/>
<evidence type="ECO:0000313" key="2">
    <source>
        <dbReference type="Proteomes" id="UP000198519"/>
    </source>
</evidence>
<gene>
    <name evidence="1" type="ORF">SAMN04487963_3644</name>
</gene>
<dbReference type="EMBL" id="FOUE01000008">
    <property type="protein sequence ID" value="SFM77361.1"/>
    <property type="molecule type" value="Genomic_DNA"/>
</dbReference>
<proteinExistence type="predicted"/>
<reference evidence="2" key="1">
    <citation type="submission" date="2016-10" db="EMBL/GenBank/DDBJ databases">
        <authorList>
            <person name="Varghese N."/>
            <person name="Submissions S."/>
        </authorList>
    </citation>
    <scope>NUCLEOTIDE SEQUENCE [LARGE SCALE GENOMIC DNA]</scope>
    <source>
        <strain evidence="2">CGMCC 1.7061</strain>
    </source>
</reference>
<evidence type="ECO:0000313" key="1">
    <source>
        <dbReference type="EMBL" id="SFM77361.1"/>
    </source>
</evidence>
<protein>
    <submittedName>
        <fullName evidence="1">Uncharacterized protein</fullName>
    </submittedName>
</protein>
<name>A0A1I4TL57_9GAMM</name>
<organism evidence="1 2">
    <name type="scientific">Marinobacter zhejiangensis</name>
    <dbReference type="NCBI Taxonomy" id="488535"/>
    <lineage>
        <taxon>Bacteria</taxon>
        <taxon>Pseudomonadati</taxon>
        <taxon>Pseudomonadota</taxon>
        <taxon>Gammaproteobacteria</taxon>
        <taxon>Pseudomonadales</taxon>
        <taxon>Marinobacteraceae</taxon>
        <taxon>Marinobacter</taxon>
    </lineage>
</organism>
<accession>A0A1I4TL57</accession>
<dbReference type="AlphaFoldDB" id="A0A1I4TL57"/>
<sequence>MYVRGQGEDLTSSRGQTSLRRFVEGCSPKGIVFITLDDATPSPQLLLYQGRVELVHRMEALLAEKTVDISAVVASSGDLLVSANGLLPGLHPEVIELRLPGGLVQESYCQIGIGLNELREEGILVICLDRAMPESGTPGQSQWQDLQIRQLLGRWEDEYQWIKALARGGQLENTGADNCPSLSDTTVCMLNTAFGLGGLKAPQRIFQTALNDRGRSVFGYGWMH</sequence>
<keyword evidence="2" id="KW-1185">Reference proteome</keyword>